<dbReference type="InterPro" id="IPR038063">
    <property type="entry name" value="Transpep_catalytic_dom"/>
</dbReference>
<dbReference type="EMBL" id="JACBZP010000001">
    <property type="protein sequence ID" value="NYI69052.1"/>
    <property type="molecule type" value="Genomic_DNA"/>
</dbReference>
<comment type="caution">
    <text evidence="10">The sequence shown here is derived from an EMBL/GenBank/DDBJ whole genome shotgun (WGS) entry which is preliminary data.</text>
</comment>
<dbReference type="PROSITE" id="PS51257">
    <property type="entry name" value="PROKAR_LIPOPROTEIN"/>
    <property type="match status" value="1"/>
</dbReference>
<dbReference type="Pfam" id="PF03734">
    <property type="entry name" value="YkuD"/>
    <property type="match status" value="1"/>
</dbReference>
<dbReference type="RefSeq" id="WP_237249147.1">
    <property type="nucleotide sequence ID" value="NZ_JACBZP010000001.1"/>
</dbReference>
<keyword evidence="10" id="KW-0378">Hydrolase</keyword>
<dbReference type="CDD" id="cd16913">
    <property type="entry name" value="YkuD_like"/>
    <property type="match status" value="1"/>
</dbReference>
<feature type="region of interest" description="Disordered" evidence="7">
    <location>
        <begin position="24"/>
        <end position="144"/>
    </location>
</feature>
<dbReference type="GO" id="GO:0018104">
    <property type="term" value="P:peptidoglycan-protein cross-linking"/>
    <property type="evidence" value="ECO:0007669"/>
    <property type="project" value="TreeGrafter"/>
</dbReference>
<dbReference type="Pfam" id="PF01471">
    <property type="entry name" value="PG_binding_1"/>
    <property type="match status" value="1"/>
</dbReference>
<dbReference type="AlphaFoldDB" id="A0A7Z0IJ50"/>
<comment type="pathway">
    <text evidence="1 6">Cell wall biogenesis; peptidoglycan biosynthesis.</text>
</comment>
<feature type="chain" id="PRO_5039168565" evidence="8">
    <location>
        <begin position="23"/>
        <end position="330"/>
    </location>
</feature>
<dbReference type="GO" id="GO:0005576">
    <property type="term" value="C:extracellular region"/>
    <property type="evidence" value="ECO:0007669"/>
    <property type="project" value="TreeGrafter"/>
</dbReference>
<evidence type="ECO:0000256" key="7">
    <source>
        <dbReference type="SAM" id="MobiDB-lite"/>
    </source>
</evidence>
<feature type="domain" description="L,D-TPase catalytic" evidence="9">
    <location>
        <begin position="210"/>
        <end position="330"/>
    </location>
</feature>
<dbReference type="SUPFAM" id="SSF47090">
    <property type="entry name" value="PGBD-like"/>
    <property type="match status" value="1"/>
</dbReference>
<feature type="active site" description="Nucleophile" evidence="6">
    <location>
        <position position="304"/>
    </location>
</feature>
<dbReference type="Proteomes" id="UP000539111">
    <property type="component" value="Unassembled WGS sequence"/>
</dbReference>
<evidence type="ECO:0000256" key="2">
    <source>
        <dbReference type="ARBA" id="ARBA00022679"/>
    </source>
</evidence>
<evidence type="ECO:0000259" key="9">
    <source>
        <dbReference type="PROSITE" id="PS52029"/>
    </source>
</evidence>
<keyword evidence="3 6" id="KW-0133">Cell shape</keyword>
<feature type="compositionally biased region" description="Low complexity" evidence="7">
    <location>
        <begin position="81"/>
        <end position="101"/>
    </location>
</feature>
<evidence type="ECO:0000256" key="3">
    <source>
        <dbReference type="ARBA" id="ARBA00022960"/>
    </source>
</evidence>
<evidence type="ECO:0000313" key="10">
    <source>
        <dbReference type="EMBL" id="NYI69052.1"/>
    </source>
</evidence>
<keyword evidence="5 6" id="KW-0961">Cell wall biogenesis/degradation</keyword>
<protein>
    <submittedName>
        <fullName evidence="10">Peptidoglycan hydrolase-like protein with peptidoglycan-binding domain</fullName>
    </submittedName>
</protein>
<evidence type="ECO:0000256" key="1">
    <source>
        <dbReference type="ARBA" id="ARBA00004752"/>
    </source>
</evidence>
<keyword evidence="11" id="KW-1185">Reference proteome</keyword>
<keyword evidence="2" id="KW-0808">Transferase</keyword>
<dbReference type="GO" id="GO:0016740">
    <property type="term" value="F:transferase activity"/>
    <property type="evidence" value="ECO:0007669"/>
    <property type="project" value="UniProtKB-KW"/>
</dbReference>
<dbReference type="InterPro" id="IPR050979">
    <property type="entry name" value="LD-transpeptidase"/>
</dbReference>
<dbReference type="PROSITE" id="PS52029">
    <property type="entry name" value="LD_TPASE"/>
    <property type="match status" value="1"/>
</dbReference>
<dbReference type="GO" id="GO:0071555">
    <property type="term" value="P:cell wall organization"/>
    <property type="evidence" value="ECO:0007669"/>
    <property type="project" value="UniProtKB-UniRule"/>
</dbReference>
<evidence type="ECO:0000256" key="4">
    <source>
        <dbReference type="ARBA" id="ARBA00022984"/>
    </source>
</evidence>
<keyword evidence="4 6" id="KW-0573">Peptidoglycan synthesis</keyword>
<dbReference type="PANTHER" id="PTHR30582">
    <property type="entry name" value="L,D-TRANSPEPTIDASE"/>
    <property type="match status" value="1"/>
</dbReference>
<organism evidence="10 11">
    <name type="scientific">Spelaeicoccus albus</name>
    <dbReference type="NCBI Taxonomy" id="1280376"/>
    <lineage>
        <taxon>Bacteria</taxon>
        <taxon>Bacillati</taxon>
        <taxon>Actinomycetota</taxon>
        <taxon>Actinomycetes</taxon>
        <taxon>Micrococcales</taxon>
        <taxon>Brevibacteriaceae</taxon>
        <taxon>Spelaeicoccus</taxon>
    </lineage>
</organism>
<dbReference type="GO" id="GO:0071972">
    <property type="term" value="F:peptidoglycan L,D-transpeptidase activity"/>
    <property type="evidence" value="ECO:0007669"/>
    <property type="project" value="TreeGrafter"/>
</dbReference>
<dbReference type="GO" id="GO:0008360">
    <property type="term" value="P:regulation of cell shape"/>
    <property type="evidence" value="ECO:0007669"/>
    <property type="project" value="UniProtKB-UniRule"/>
</dbReference>
<gene>
    <name evidence="10" type="ORF">BJY26_003358</name>
</gene>
<evidence type="ECO:0000256" key="8">
    <source>
        <dbReference type="SAM" id="SignalP"/>
    </source>
</evidence>
<proteinExistence type="predicted"/>
<reference evidence="10 11" key="1">
    <citation type="submission" date="2020-07" db="EMBL/GenBank/DDBJ databases">
        <title>Sequencing the genomes of 1000 actinobacteria strains.</title>
        <authorList>
            <person name="Klenk H.-P."/>
        </authorList>
    </citation>
    <scope>NUCLEOTIDE SEQUENCE [LARGE SCALE GENOMIC DNA]</scope>
    <source>
        <strain evidence="10 11">DSM 26341</strain>
    </source>
</reference>
<feature type="signal peptide" evidence="8">
    <location>
        <begin position="1"/>
        <end position="22"/>
    </location>
</feature>
<dbReference type="Gene3D" id="1.10.101.10">
    <property type="entry name" value="PGBD-like superfamily/PGBD"/>
    <property type="match status" value="1"/>
</dbReference>
<accession>A0A7Z0IJ50</accession>
<evidence type="ECO:0000256" key="5">
    <source>
        <dbReference type="ARBA" id="ARBA00023316"/>
    </source>
</evidence>
<feature type="active site" description="Proton donor/acceptor" evidence="6">
    <location>
        <position position="289"/>
    </location>
</feature>
<name>A0A7Z0IJ50_9MICO</name>
<dbReference type="UniPathway" id="UPA00219"/>
<feature type="compositionally biased region" description="Basic and acidic residues" evidence="7">
    <location>
        <begin position="117"/>
        <end position="136"/>
    </location>
</feature>
<keyword evidence="8" id="KW-0732">Signal</keyword>
<dbReference type="InterPro" id="IPR002477">
    <property type="entry name" value="Peptidoglycan-bd-like"/>
</dbReference>
<dbReference type="SUPFAM" id="SSF141523">
    <property type="entry name" value="L,D-transpeptidase catalytic domain-like"/>
    <property type="match status" value="1"/>
</dbReference>
<dbReference type="PANTHER" id="PTHR30582:SF2">
    <property type="entry name" value="L,D-TRANSPEPTIDASE YCIB-RELATED"/>
    <property type="match status" value="1"/>
</dbReference>
<sequence length="330" mass="35049">MRRRLVYSAPALLAAVLMAGCAGTGTIDTRAGNPQTPSEHAEGPAVGGGSTAEPSKKGGDTPSGKSEDKKSDDKSSEKPSTKPSPTDSPAPTKTPSSSPTHAPKDTSDSNSKSRSHSGSDSKDDAKDENVADKQLRYGDSGPDVTAMQKRLTSLGYWISGTDGQFGPTTQQAVFAIQKVAGLSRDGVVGAKTRRAIDAGRVPSARSTSGRVVEVDLKRQLVMLVDNGRVITILNTSTGSGNYYTSEGQRRLAVTPRGQFTVSRQIDGPRQSKLGYLWRPKYFNGGIALHGEHNDVPAYASSHGCVRVTDAAMNWIWDTDQVPIGTKVWVY</sequence>
<dbReference type="InterPro" id="IPR036366">
    <property type="entry name" value="PGBDSf"/>
</dbReference>
<dbReference type="InterPro" id="IPR005490">
    <property type="entry name" value="LD_TPept_cat_dom"/>
</dbReference>
<dbReference type="Gene3D" id="2.40.440.10">
    <property type="entry name" value="L,D-transpeptidase catalytic domain-like"/>
    <property type="match status" value="1"/>
</dbReference>
<evidence type="ECO:0000256" key="6">
    <source>
        <dbReference type="PROSITE-ProRule" id="PRU01373"/>
    </source>
</evidence>
<feature type="compositionally biased region" description="Basic and acidic residues" evidence="7">
    <location>
        <begin position="54"/>
        <end position="80"/>
    </location>
</feature>
<evidence type="ECO:0000313" key="11">
    <source>
        <dbReference type="Proteomes" id="UP000539111"/>
    </source>
</evidence>
<dbReference type="InterPro" id="IPR036365">
    <property type="entry name" value="PGBD-like_sf"/>
</dbReference>